<evidence type="ECO:0000256" key="9">
    <source>
        <dbReference type="RuleBase" id="RU000488"/>
    </source>
</evidence>
<keyword evidence="12" id="KW-1185">Reference proteome</keyword>
<gene>
    <name evidence="11" type="ORF">QBZ16_000948</name>
</gene>
<evidence type="ECO:0000256" key="7">
    <source>
        <dbReference type="ARBA" id="ARBA00023136"/>
    </source>
</evidence>
<dbReference type="Pfam" id="PF00153">
    <property type="entry name" value="Mito_carr"/>
    <property type="match status" value="3"/>
</dbReference>
<accession>A0AAD9IF74</accession>
<evidence type="ECO:0000256" key="1">
    <source>
        <dbReference type="ARBA" id="ARBA00004141"/>
    </source>
</evidence>
<comment type="subcellular location">
    <subcellularLocation>
        <location evidence="1">Membrane</location>
        <topology evidence="1">Multi-pass membrane protein</topology>
    </subcellularLocation>
</comment>
<dbReference type="InterPro" id="IPR044712">
    <property type="entry name" value="SLC25A32-like"/>
</dbReference>
<comment type="similarity">
    <text evidence="2 9">Belongs to the mitochondrial carrier (TC 2.A.29) family.</text>
</comment>
<evidence type="ECO:0000256" key="10">
    <source>
        <dbReference type="SAM" id="Phobius"/>
    </source>
</evidence>
<evidence type="ECO:0000256" key="5">
    <source>
        <dbReference type="ARBA" id="ARBA00022737"/>
    </source>
</evidence>
<dbReference type="PROSITE" id="PS50920">
    <property type="entry name" value="SOLCAR"/>
    <property type="match status" value="2"/>
</dbReference>
<name>A0AAD9IF74_PROWI</name>
<protein>
    <submittedName>
        <fullName evidence="11">Uncharacterized protein</fullName>
    </submittedName>
</protein>
<evidence type="ECO:0000256" key="3">
    <source>
        <dbReference type="ARBA" id="ARBA00022448"/>
    </source>
</evidence>
<keyword evidence="3 9" id="KW-0813">Transport</keyword>
<evidence type="ECO:0000256" key="4">
    <source>
        <dbReference type="ARBA" id="ARBA00022692"/>
    </source>
</evidence>
<keyword evidence="7 8" id="KW-0472">Membrane</keyword>
<dbReference type="AlphaFoldDB" id="A0AAD9IF74"/>
<dbReference type="GO" id="GO:0055085">
    <property type="term" value="P:transmembrane transport"/>
    <property type="evidence" value="ECO:0007669"/>
    <property type="project" value="InterPro"/>
</dbReference>
<feature type="repeat" description="Solcar" evidence="8">
    <location>
        <begin position="200"/>
        <end position="287"/>
    </location>
</feature>
<reference evidence="11" key="1">
    <citation type="submission" date="2021-01" db="EMBL/GenBank/DDBJ databases">
        <authorList>
            <person name="Eckstrom K.M.E."/>
        </authorList>
    </citation>
    <scope>NUCLEOTIDE SEQUENCE</scope>
    <source>
        <strain evidence="11">UVCC 0001</strain>
    </source>
</reference>
<organism evidence="11 12">
    <name type="scientific">Prototheca wickerhamii</name>
    <dbReference type="NCBI Taxonomy" id="3111"/>
    <lineage>
        <taxon>Eukaryota</taxon>
        <taxon>Viridiplantae</taxon>
        <taxon>Chlorophyta</taxon>
        <taxon>core chlorophytes</taxon>
        <taxon>Trebouxiophyceae</taxon>
        <taxon>Chlorellales</taxon>
        <taxon>Chlorellaceae</taxon>
        <taxon>Prototheca</taxon>
    </lineage>
</organism>
<keyword evidence="6 10" id="KW-1133">Transmembrane helix</keyword>
<dbReference type="Proteomes" id="UP001255856">
    <property type="component" value="Unassembled WGS sequence"/>
</dbReference>
<dbReference type="InterPro" id="IPR023395">
    <property type="entry name" value="MCP_dom_sf"/>
</dbReference>
<feature type="repeat" description="Solcar" evidence="8">
    <location>
        <begin position="2"/>
        <end position="89"/>
    </location>
</feature>
<evidence type="ECO:0000256" key="8">
    <source>
        <dbReference type="PROSITE-ProRule" id="PRU00282"/>
    </source>
</evidence>
<dbReference type="SUPFAM" id="SSF103506">
    <property type="entry name" value="Mitochondrial carrier"/>
    <property type="match status" value="1"/>
</dbReference>
<dbReference type="Gene3D" id="1.50.40.10">
    <property type="entry name" value="Mitochondrial carrier domain"/>
    <property type="match status" value="1"/>
</dbReference>
<dbReference type="InterPro" id="IPR018108">
    <property type="entry name" value="MCP_transmembrane"/>
</dbReference>
<dbReference type="GO" id="GO:0006862">
    <property type="term" value="P:nucleotide transport"/>
    <property type="evidence" value="ECO:0007669"/>
    <property type="project" value="InterPro"/>
</dbReference>
<feature type="transmembrane region" description="Helical" evidence="10">
    <location>
        <begin position="199"/>
        <end position="222"/>
    </location>
</feature>
<keyword evidence="5" id="KW-0677">Repeat</keyword>
<evidence type="ECO:0000313" key="12">
    <source>
        <dbReference type="Proteomes" id="UP001255856"/>
    </source>
</evidence>
<sequence>MADALVEGVSGALGGVALLQATTVKGKKGGEGKAGGAAAAPALSTIAQVQRVVETQGWRGLFRGLEAALVGTTVSQGVYFTLYSLLRGAAAGPGPDATLTVAQSLAVASLAGAGNVLVTNPIWVVATRMQMHRADTRKKDDDAARDPDEVEVPVTHRPSALAVIREVVHEYGPRGFWNGCQASLIMVINPTLQYTLYEWLGAIFALSSLAKAGATIVTYPMLTVKNRMMTARRGDAHMQYASVGDAVVKIWRAEGAAGYYQGVRPKLVQSVLAAALLFVAKEEIVQFTRVLLGRGAVAAKH</sequence>
<dbReference type="PANTHER" id="PTHR45683">
    <property type="entry name" value="MITOCHONDRIAL NICOTINAMIDE ADENINE DINUCLEOTIDE TRANSPORTER 1-RELATED-RELATED"/>
    <property type="match status" value="1"/>
</dbReference>
<keyword evidence="4 8" id="KW-0812">Transmembrane</keyword>
<dbReference type="GO" id="GO:0016020">
    <property type="term" value="C:membrane"/>
    <property type="evidence" value="ECO:0007669"/>
    <property type="project" value="UniProtKB-SubCell"/>
</dbReference>
<dbReference type="EMBL" id="JASFZW010000010">
    <property type="protein sequence ID" value="KAK2076423.1"/>
    <property type="molecule type" value="Genomic_DNA"/>
</dbReference>
<proteinExistence type="inferred from homology"/>
<evidence type="ECO:0000256" key="2">
    <source>
        <dbReference type="ARBA" id="ARBA00006375"/>
    </source>
</evidence>
<evidence type="ECO:0000256" key="6">
    <source>
        <dbReference type="ARBA" id="ARBA00022989"/>
    </source>
</evidence>
<evidence type="ECO:0000313" key="11">
    <source>
        <dbReference type="EMBL" id="KAK2076423.1"/>
    </source>
</evidence>
<comment type="caution">
    <text evidence="11">The sequence shown here is derived from an EMBL/GenBank/DDBJ whole genome shotgun (WGS) entry which is preliminary data.</text>
</comment>